<sequence>MDPAKFESAAHKAINHYLFPTANDIPVPHTRPGKLFRVDPNLSTEEALSNACEILESAASATYQSTEDMPVTSRKVVLAGVRLIEMAQVLVEAVLEREEGRSCR</sequence>
<gene>
    <name evidence="1" type="ORF">F2A38_19725</name>
</gene>
<protein>
    <submittedName>
        <fullName evidence="1">DUF3077 domain-containing protein</fullName>
    </submittedName>
</protein>
<dbReference type="Pfam" id="PF19619">
    <property type="entry name" value="DUF6124"/>
    <property type="match status" value="1"/>
</dbReference>
<dbReference type="EMBL" id="VWPC01000020">
    <property type="protein sequence ID" value="KAA5840181.1"/>
    <property type="molecule type" value="Genomic_DNA"/>
</dbReference>
<comment type="caution">
    <text evidence="1">The sequence shown here is derived from an EMBL/GenBank/DDBJ whole genome shotgun (WGS) entry which is preliminary data.</text>
</comment>
<evidence type="ECO:0000313" key="2">
    <source>
        <dbReference type="Proteomes" id="UP000323924"/>
    </source>
</evidence>
<organism evidence="1 2">
    <name type="scientific">Pseudomonas chlororaphis</name>
    <dbReference type="NCBI Taxonomy" id="587753"/>
    <lineage>
        <taxon>Bacteria</taxon>
        <taxon>Pseudomonadati</taxon>
        <taxon>Pseudomonadota</taxon>
        <taxon>Gammaproteobacteria</taxon>
        <taxon>Pseudomonadales</taxon>
        <taxon>Pseudomonadaceae</taxon>
        <taxon>Pseudomonas</taxon>
    </lineage>
</organism>
<name>A0AB34C1Z6_9PSED</name>
<reference evidence="1 2" key="1">
    <citation type="submission" date="2019-09" db="EMBL/GenBank/DDBJ databases">
        <authorList>
            <person name="Vacheron J."/>
            <person name="Dubost A."/>
            <person name="Prigent-Combaret C."/>
            <person name="Muller D."/>
        </authorList>
    </citation>
    <scope>NUCLEOTIDE SEQUENCE [LARGE SCALE GENOMIC DNA]</scope>
    <source>
        <strain evidence="1 2">JV497</strain>
    </source>
</reference>
<dbReference type="Proteomes" id="UP000323924">
    <property type="component" value="Unassembled WGS sequence"/>
</dbReference>
<accession>A0AB34C1Z6</accession>
<proteinExistence type="predicted"/>
<evidence type="ECO:0000313" key="1">
    <source>
        <dbReference type="EMBL" id="KAA5840181.1"/>
    </source>
</evidence>
<dbReference type="AlphaFoldDB" id="A0AB34C1Z6"/>